<organism evidence="2 3">
    <name type="scientific">Anoxybacillus andreesenii</name>
    <dbReference type="NCBI Taxonomy" id="1325932"/>
    <lineage>
        <taxon>Bacteria</taxon>
        <taxon>Bacillati</taxon>
        <taxon>Bacillota</taxon>
        <taxon>Bacilli</taxon>
        <taxon>Bacillales</taxon>
        <taxon>Anoxybacillaceae</taxon>
        <taxon>Anoxybacillus</taxon>
    </lineage>
</organism>
<dbReference type="InterPro" id="IPR019076">
    <property type="entry name" value="Spore_lipoprot_YhcN/YlaJ-like"/>
</dbReference>
<protein>
    <submittedName>
        <fullName evidence="2">Spore cortex protein</fullName>
    </submittedName>
</protein>
<name>A0ABT9V567_9BACL</name>
<dbReference type="Pfam" id="PF09580">
    <property type="entry name" value="Spore_YhcN_YlaJ"/>
    <property type="match status" value="1"/>
</dbReference>
<dbReference type="EMBL" id="JAUSTU010000010">
    <property type="protein sequence ID" value="MDQ0156097.1"/>
    <property type="molecule type" value="Genomic_DNA"/>
</dbReference>
<accession>A0ABT9V567</accession>
<gene>
    <name evidence="2" type="ORF">J2S07_002415</name>
</gene>
<reference evidence="2 3" key="1">
    <citation type="submission" date="2023-07" db="EMBL/GenBank/DDBJ databases">
        <title>Genomic Encyclopedia of Type Strains, Phase IV (KMG-IV): sequencing the most valuable type-strain genomes for metagenomic binning, comparative biology and taxonomic classification.</title>
        <authorList>
            <person name="Goeker M."/>
        </authorList>
    </citation>
    <scope>NUCLEOTIDE SEQUENCE [LARGE SCALE GENOMIC DNA]</scope>
    <source>
        <strain evidence="2 3">DSM 23948</strain>
    </source>
</reference>
<feature type="signal peptide" evidence="1">
    <location>
        <begin position="1"/>
        <end position="20"/>
    </location>
</feature>
<feature type="chain" id="PRO_5046273474" evidence="1">
    <location>
        <begin position="21"/>
        <end position="236"/>
    </location>
</feature>
<dbReference type="RefSeq" id="WP_307150619.1">
    <property type="nucleotide sequence ID" value="NZ_JAUSTU010000010.1"/>
</dbReference>
<evidence type="ECO:0000256" key="1">
    <source>
        <dbReference type="SAM" id="SignalP"/>
    </source>
</evidence>
<proteinExistence type="predicted"/>
<sequence>MRTKRIVLPAMIFLSIGLVACGNNEGANNGRKNNVVPMGYYSNENHEKSGGNANWLNQDNDGPLTEMMDHTFGGEGQNNGLRGINNQAAPQGRGNIDTLFSRSDQNYHGHLNDNNGRAKSGYYTAYDGNLAKKISHTANSVVNVGDARTVVHKDHVLIGAVLEDPRREHETKAAIRDAVDPHLKGKSLTIVTNESSYNQIRSIDNSLRSGEQWYKLDKDLGNMFRQIKNTGNNLNR</sequence>
<dbReference type="Proteomes" id="UP001231362">
    <property type="component" value="Unassembled WGS sequence"/>
</dbReference>
<keyword evidence="1" id="KW-0732">Signal</keyword>
<comment type="caution">
    <text evidence="2">The sequence shown here is derived from an EMBL/GenBank/DDBJ whole genome shotgun (WGS) entry which is preliminary data.</text>
</comment>
<keyword evidence="3" id="KW-1185">Reference proteome</keyword>
<evidence type="ECO:0000313" key="2">
    <source>
        <dbReference type="EMBL" id="MDQ0156097.1"/>
    </source>
</evidence>
<evidence type="ECO:0000313" key="3">
    <source>
        <dbReference type="Proteomes" id="UP001231362"/>
    </source>
</evidence>
<dbReference type="PROSITE" id="PS51257">
    <property type="entry name" value="PROKAR_LIPOPROTEIN"/>
    <property type="match status" value="1"/>
</dbReference>